<dbReference type="Gene3D" id="3.40.630.30">
    <property type="match status" value="1"/>
</dbReference>
<evidence type="ECO:0000256" key="1">
    <source>
        <dbReference type="ARBA" id="ARBA00022679"/>
    </source>
</evidence>
<dbReference type="InterPro" id="IPR000182">
    <property type="entry name" value="GNAT_dom"/>
</dbReference>
<dbReference type="PANTHER" id="PTHR43877">
    <property type="entry name" value="AMINOALKYLPHOSPHONATE N-ACETYLTRANSFERASE-RELATED-RELATED"/>
    <property type="match status" value="1"/>
</dbReference>
<name>A0A7X5BZH2_9BACL</name>
<dbReference type="SUPFAM" id="SSF55729">
    <property type="entry name" value="Acyl-CoA N-acyltransferases (Nat)"/>
    <property type="match status" value="1"/>
</dbReference>
<evidence type="ECO:0000313" key="4">
    <source>
        <dbReference type="EMBL" id="NBC72678.1"/>
    </source>
</evidence>
<keyword evidence="5" id="KW-1185">Reference proteome</keyword>
<dbReference type="PANTHER" id="PTHR43877:SF5">
    <property type="entry name" value="BLL8307 PROTEIN"/>
    <property type="match status" value="1"/>
</dbReference>
<dbReference type="OrthoDB" id="9815041at2"/>
<accession>A0A7X5BZH2</accession>
<proteinExistence type="predicted"/>
<evidence type="ECO:0000256" key="2">
    <source>
        <dbReference type="ARBA" id="ARBA00023315"/>
    </source>
</evidence>
<dbReference type="GO" id="GO:0016747">
    <property type="term" value="F:acyltransferase activity, transferring groups other than amino-acyl groups"/>
    <property type="evidence" value="ECO:0007669"/>
    <property type="project" value="InterPro"/>
</dbReference>
<dbReference type="InterPro" id="IPR016181">
    <property type="entry name" value="Acyl_CoA_acyltransferase"/>
</dbReference>
<keyword evidence="2" id="KW-0012">Acyltransferase</keyword>
<dbReference type="EMBL" id="JAAAMU010000021">
    <property type="protein sequence ID" value="NBC72678.1"/>
    <property type="molecule type" value="Genomic_DNA"/>
</dbReference>
<reference evidence="4 5" key="1">
    <citation type="submission" date="2020-01" db="EMBL/GenBank/DDBJ databases">
        <title>Paenibacillus soybeanensis sp. nov. isolated from the nodules of soybean (Glycine max(L.) Merr).</title>
        <authorList>
            <person name="Wang H."/>
        </authorList>
    </citation>
    <scope>NUCLEOTIDE SEQUENCE [LARGE SCALE GENOMIC DNA]</scope>
    <source>
        <strain evidence="4 5">DSM 23054</strain>
    </source>
</reference>
<comment type="caution">
    <text evidence="4">The sequence shown here is derived from an EMBL/GenBank/DDBJ whole genome shotgun (WGS) entry which is preliminary data.</text>
</comment>
<evidence type="ECO:0000313" key="5">
    <source>
        <dbReference type="Proteomes" id="UP000558113"/>
    </source>
</evidence>
<evidence type="ECO:0000259" key="3">
    <source>
        <dbReference type="PROSITE" id="PS51186"/>
    </source>
</evidence>
<dbReference type="RefSeq" id="WP_161703908.1">
    <property type="nucleotide sequence ID" value="NZ_JAAAMU010000021.1"/>
</dbReference>
<dbReference type="Pfam" id="PF00583">
    <property type="entry name" value="Acetyltransf_1"/>
    <property type="match status" value="1"/>
</dbReference>
<dbReference type="InterPro" id="IPR050832">
    <property type="entry name" value="Bact_Acetyltransf"/>
</dbReference>
<protein>
    <submittedName>
        <fullName evidence="4">GNAT family N-acetyltransferase</fullName>
    </submittedName>
</protein>
<gene>
    <name evidence="4" type="ORF">GT003_27150</name>
</gene>
<keyword evidence="1 4" id="KW-0808">Transferase</keyword>
<dbReference type="Proteomes" id="UP000558113">
    <property type="component" value="Unassembled WGS sequence"/>
</dbReference>
<organism evidence="4 5">
    <name type="scientific">Paenibacillus sacheonensis</name>
    <dbReference type="NCBI Taxonomy" id="742054"/>
    <lineage>
        <taxon>Bacteria</taxon>
        <taxon>Bacillati</taxon>
        <taxon>Bacillota</taxon>
        <taxon>Bacilli</taxon>
        <taxon>Bacillales</taxon>
        <taxon>Paenibacillaceae</taxon>
        <taxon>Paenibacillus</taxon>
    </lineage>
</organism>
<dbReference type="PROSITE" id="PS51186">
    <property type="entry name" value="GNAT"/>
    <property type="match status" value="1"/>
</dbReference>
<sequence>MTIMIRRLTDWEAYDWTDMIAESMSEGYRHVGRLALDYEAGANRFDRAGEALFAAEIDGELAGAGGLSRIERAGLPAIGRVRRVYVMPRFRRFGVGSALMREVVALASLHYEELVLRTDNPAADALYASFGFRKAKDREDATHVLRLEGNKP</sequence>
<feature type="domain" description="N-acetyltransferase" evidence="3">
    <location>
        <begin position="3"/>
        <end position="152"/>
    </location>
</feature>
<dbReference type="CDD" id="cd04301">
    <property type="entry name" value="NAT_SF"/>
    <property type="match status" value="1"/>
</dbReference>
<dbReference type="AlphaFoldDB" id="A0A7X5BZH2"/>